<evidence type="ECO:0000313" key="3">
    <source>
        <dbReference type="Proteomes" id="UP001352852"/>
    </source>
</evidence>
<dbReference type="EMBL" id="JAHUTJ010044653">
    <property type="protein sequence ID" value="MED6282058.1"/>
    <property type="molecule type" value="Genomic_DNA"/>
</dbReference>
<evidence type="ECO:0000256" key="1">
    <source>
        <dbReference type="SAM" id="MobiDB-lite"/>
    </source>
</evidence>
<proteinExistence type="predicted"/>
<accession>A0ABU7E785</accession>
<comment type="caution">
    <text evidence="2">The sequence shown here is derived from an EMBL/GenBank/DDBJ whole genome shotgun (WGS) entry which is preliminary data.</text>
</comment>
<name>A0ABU7E785_9TELE</name>
<feature type="region of interest" description="Disordered" evidence="1">
    <location>
        <begin position="54"/>
        <end position="77"/>
    </location>
</feature>
<organism evidence="2 3">
    <name type="scientific">Characodon lateralis</name>
    <dbReference type="NCBI Taxonomy" id="208331"/>
    <lineage>
        <taxon>Eukaryota</taxon>
        <taxon>Metazoa</taxon>
        <taxon>Chordata</taxon>
        <taxon>Craniata</taxon>
        <taxon>Vertebrata</taxon>
        <taxon>Euteleostomi</taxon>
        <taxon>Actinopterygii</taxon>
        <taxon>Neopterygii</taxon>
        <taxon>Teleostei</taxon>
        <taxon>Neoteleostei</taxon>
        <taxon>Acanthomorphata</taxon>
        <taxon>Ovalentaria</taxon>
        <taxon>Atherinomorphae</taxon>
        <taxon>Cyprinodontiformes</taxon>
        <taxon>Goodeidae</taxon>
        <taxon>Characodon</taxon>
    </lineage>
</organism>
<gene>
    <name evidence="2" type="ORF">CHARACLAT_028047</name>
</gene>
<keyword evidence="3" id="KW-1185">Reference proteome</keyword>
<sequence>MQVYLNLTLPSALNPAWVTIFWKEAIQLYEQRLRPLITSLDHSFLIPSFLGSPSTNPVHPPPSTAPTSETLGPTKHPGTPVFTISCLTSKQPLGLSTPLNPVRQNYYLRI</sequence>
<protein>
    <submittedName>
        <fullName evidence="2">Uncharacterized protein</fullName>
    </submittedName>
</protein>
<dbReference type="Proteomes" id="UP001352852">
    <property type="component" value="Unassembled WGS sequence"/>
</dbReference>
<evidence type="ECO:0000313" key="2">
    <source>
        <dbReference type="EMBL" id="MED6282058.1"/>
    </source>
</evidence>
<reference evidence="2 3" key="1">
    <citation type="submission" date="2021-06" db="EMBL/GenBank/DDBJ databases">
        <authorList>
            <person name="Palmer J.M."/>
        </authorList>
    </citation>
    <scope>NUCLEOTIDE SEQUENCE [LARGE SCALE GENOMIC DNA]</scope>
    <source>
        <strain evidence="2 3">CL_MEX2019</strain>
        <tissue evidence="2">Muscle</tissue>
    </source>
</reference>